<comment type="caution">
    <text evidence="1">The sequence shown here is derived from an EMBL/GenBank/DDBJ whole genome shotgun (WGS) entry which is preliminary data.</text>
</comment>
<proteinExistence type="predicted"/>
<dbReference type="Proteomes" id="UP001642360">
    <property type="component" value="Unassembled WGS sequence"/>
</dbReference>
<dbReference type="EMBL" id="CAUOFW020005613">
    <property type="protein sequence ID" value="CAK9170900.1"/>
    <property type="molecule type" value="Genomic_DNA"/>
</dbReference>
<evidence type="ECO:0000313" key="1">
    <source>
        <dbReference type="EMBL" id="CAK9170900.1"/>
    </source>
</evidence>
<dbReference type="PANTHER" id="PTHR48161:SF1">
    <property type="entry name" value="(RAPE) HYPOTHETICAL PROTEIN"/>
    <property type="match status" value="1"/>
</dbReference>
<gene>
    <name evidence="1" type="ORF">ILEXP_LOCUS40420</name>
</gene>
<name>A0ABC8TN75_9AQUA</name>
<keyword evidence="2" id="KW-1185">Reference proteome</keyword>
<evidence type="ECO:0000313" key="2">
    <source>
        <dbReference type="Proteomes" id="UP001642360"/>
    </source>
</evidence>
<sequence>MMPFGEAKSISGHQTLQLMRRPYGVKGSMYFVTLPAFQRCVEDELDVAEQRFGSEFPTDHVLLEDSKPRPSIIGENVDPHLGIYKRYASDGSLFDSYCSTEKHIKIEVTNTHFELPRP</sequence>
<organism evidence="1 2">
    <name type="scientific">Ilex paraguariensis</name>
    <name type="common">yerba mate</name>
    <dbReference type="NCBI Taxonomy" id="185542"/>
    <lineage>
        <taxon>Eukaryota</taxon>
        <taxon>Viridiplantae</taxon>
        <taxon>Streptophyta</taxon>
        <taxon>Embryophyta</taxon>
        <taxon>Tracheophyta</taxon>
        <taxon>Spermatophyta</taxon>
        <taxon>Magnoliopsida</taxon>
        <taxon>eudicotyledons</taxon>
        <taxon>Gunneridae</taxon>
        <taxon>Pentapetalae</taxon>
        <taxon>asterids</taxon>
        <taxon>campanulids</taxon>
        <taxon>Aquifoliales</taxon>
        <taxon>Aquifoliaceae</taxon>
        <taxon>Ilex</taxon>
    </lineage>
</organism>
<dbReference type="PANTHER" id="PTHR48161">
    <property type="entry name" value="BNACNNG12870D PROTEIN"/>
    <property type="match status" value="1"/>
</dbReference>
<protein>
    <submittedName>
        <fullName evidence="1">Uncharacterized protein</fullName>
    </submittedName>
</protein>
<reference evidence="1 2" key="1">
    <citation type="submission" date="2024-02" db="EMBL/GenBank/DDBJ databases">
        <authorList>
            <person name="Vignale AGUSTIN F."/>
            <person name="Sosa J E."/>
            <person name="Modenutti C."/>
        </authorList>
    </citation>
    <scope>NUCLEOTIDE SEQUENCE [LARGE SCALE GENOMIC DNA]</scope>
</reference>
<dbReference type="AlphaFoldDB" id="A0ABC8TN75"/>
<accession>A0ABC8TN75</accession>